<sequence>MSLGEGRWEVVGDFAPIIAILLLLMVTFGFWYTVIGRTKRNAEDQLVSTNENLFAIWSYDGVIMYENIIEATEEFDSKYCIGSGAYRSVYKARLSTDQIVAVKKFHILPDRDIVGTTGGSLENLLSDNETVAEFGWLERRNVARAWQMHCATCTMTVLCL</sequence>
<keyword evidence="5" id="KW-0418">Kinase</keyword>
<evidence type="ECO:0000256" key="4">
    <source>
        <dbReference type="ARBA" id="ARBA00022741"/>
    </source>
</evidence>
<dbReference type="GO" id="GO:0005524">
    <property type="term" value="F:ATP binding"/>
    <property type="evidence" value="ECO:0007669"/>
    <property type="project" value="UniProtKB-KW"/>
</dbReference>
<evidence type="ECO:0000256" key="2">
    <source>
        <dbReference type="ARBA" id="ARBA00022527"/>
    </source>
</evidence>
<keyword evidence="2" id="KW-0723">Serine/threonine-protein kinase</keyword>
<dbReference type="EC" id="2.7.11.1" evidence="1"/>
<feature type="transmembrane region" description="Helical" evidence="9">
    <location>
        <begin position="14"/>
        <end position="35"/>
    </location>
</feature>
<keyword evidence="9" id="KW-0472">Membrane</keyword>
<evidence type="ECO:0000256" key="8">
    <source>
        <dbReference type="ARBA" id="ARBA00048679"/>
    </source>
</evidence>
<protein>
    <recommendedName>
        <fullName evidence="1">non-specific serine/threonine protein kinase</fullName>
        <ecNumber evidence="1">2.7.11.1</ecNumber>
    </recommendedName>
</protein>
<gene>
    <name evidence="10" type="ORF">CDL15_Pgr016374</name>
</gene>
<keyword evidence="6" id="KW-0067">ATP-binding</keyword>
<dbReference type="InterPro" id="IPR011009">
    <property type="entry name" value="Kinase-like_dom_sf"/>
</dbReference>
<comment type="catalytic activity">
    <reaction evidence="8">
        <text>L-seryl-[protein] + ATP = O-phospho-L-seryl-[protein] + ADP + H(+)</text>
        <dbReference type="Rhea" id="RHEA:17989"/>
        <dbReference type="Rhea" id="RHEA-COMP:9863"/>
        <dbReference type="Rhea" id="RHEA-COMP:11604"/>
        <dbReference type="ChEBI" id="CHEBI:15378"/>
        <dbReference type="ChEBI" id="CHEBI:29999"/>
        <dbReference type="ChEBI" id="CHEBI:30616"/>
        <dbReference type="ChEBI" id="CHEBI:83421"/>
        <dbReference type="ChEBI" id="CHEBI:456216"/>
        <dbReference type="EC" id="2.7.11.1"/>
    </reaction>
</comment>
<dbReference type="Proteomes" id="UP000197138">
    <property type="component" value="Unassembled WGS sequence"/>
</dbReference>
<name>A0A218W5M1_PUNGR</name>
<evidence type="ECO:0000256" key="3">
    <source>
        <dbReference type="ARBA" id="ARBA00022679"/>
    </source>
</evidence>
<keyword evidence="9" id="KW-0812">Transmembrane</keyword>
<evidence type="ECO:0000256" key="5">
    <source>
        <dbReference type="ARBA" id="ARBA00022777"/>
    </source>
</evidence>
<keyword evidence="4" id="KW-0547">Nucleotide-binding</keyword>
<accession>A0A218W5M1</accession>
<keyword evidence="3" id="KW-0808">Transferase</keyword>
<evidence type="ECO:0000256" key="7">
    <source>
        <dbReference type="ARBA" id="ARBA00047899"/>
    </source>
</evidence>
<comment type="catalytic activity">
    <reaction evidence="7">
        <text>L-threonyl-[protein] + ATP = O-phospho-L-threonyl-[protein] + ADP + H(+)</text>
        <dbReference type="Rhea" id="RHEA:46608"/>
        <dbReference type="Rhea" id="RHEA-COMP:11060"/>
        <dbReference type="Rhea" id="RHEA-COMP:11605"/>
        <dbReference type="ChEBI" id="CHEBI:15378"/>
        <dbReference type="ChEBI" id="CHEBI:30013"/>
        <dbReference type="ChEBI" id="CHEBI:30616"/>
        <dbReference type="ChEBI" id="CHEBI:61977"/>
        <dbReference type="ChEBI" id="CHEBI:456216"/>
        <dbReference type="EC" id="2.7.11.1"/>
    </reaction>
</comment>
<dbReference type="Gene3D" id="3.30.200.20">
    <property type="entry name" value="Phosphorylase Kinase, domain 1"/>
    <property type="match status" value="1"/>
</dbReference>
<evidence type="ECO:0000256" key="9">
    <source>
        <dbReference type="SAM" id="Phobius"/>
    </source>
</evidence>
<comment type="caution">
    <text evidence="10">The sequence shown here is derived from an EMBL/GenBank/DDBJ whole genome shotgun (WGS) entry which is preliminary data.</text>
</comment>
<evidence type="ECO:0000313" key="10">
    <source>
        <dbReference type="EMBL" id="OWM68174.1"/>
    </source>
</evidence>
<dbReference type="PANTHER" id="PTHR48005:SF70">
    <property type="entry name" value="MDIS1-INTERACTING RECEPTOR LIKE KINASE 2-LIKE"/>
    <property type="match status" value="1"/>
</dbReference>
<reference evidence="11" key="1">
    <citation type="journal article" date="2017" name="Plant J.">
        <title>The pomegranate (Punica granatum L.) genome and the genomics of punicalagin biosynthesis.</title>
        <authorList>
            <person name="Qin G."/>
            <person name="Xu C."/>
            <person name="Ming R."/>
            <person name="Tang H."/>
            <person name="Guyot R."/>
            <person name="Kramer E.M."/>
            <person name="Hu Y."/>
            <person name="Yi X."/>
            <person name="Qi Y."/>
            <person name="Xu X."/>
            <person name="Gao Z."/>
            <person name="Pan H."/>
            <person name="Jian J."/>
            <person name="Tian Y."/>
            <person name="Yue Z."/>
            <person name="Xu Y."/>
        </authorList>
    </citation>
    <scope>NUCLEOTIDE SEQUENCE [LARGE SCALE GENOMIC DNA]</scope>
    <source>
        <strain evidence="11">cv. Dabenzi</strain>
    </source>
</reference>
<organism evidence="10 11">
    <name type="scientific">Punica granatum</name>
    <name type="common">Pomegranate</name>
    <dbReference type="NCBI Taxonomy" id="22663"/>
    <lineage>
        <taxon>Eukaryota</taxon>
        <taxon>Viridiplantae</taxon>
        <taxon>Streptophyta</taxon>
        <taxon>Embryophyta</taxon>
        <taxon>Tracheophyta</taxon>
        <taxon>Spermatophyta</taxon>
        <taxon>Magnoliopsida</taxon>
        <taxon>eudicotyledons</taxon>
        <taxon>Gunneridae</taxon>
        <taxon>Pentapetalae</taxon>
        <taxon>rosids</taxon>
        <taxon>malvids</taxon>
        <taxon>Myrtales</taxon>
        <taxon>Lythraceae</taxon>
        <taxon>Punica</taxon>
    </lineage>
</organism>
<dbReference type="InterPro" id="IPR051420">
    <property type="entry name" value="Ser_Thr_Kinases_DiverseReg"/>
</dbReference>
<dbReference type="EMBL" id="MTKT01005171">
    <property type="protein sequence ID" value="OWM68174.1"/>
    <property type="molecule type" value="Genomic_DNA"/>
</dbReference>
<evidence type="ECO:0000313" key="11">
    <source>
        <dbReference type="Proteomes" id="UP000197138"/>
    </source>
</evidence>
<dbReference type="PANTHER" id="PTHR48005">
    <property type="entry name" value="LEUCINE RICH REPEAT KINASE 2"/>
    <property type="match status" value="1"/>
</dbReference>
<keyword evidence="9" id="KW-1133">Transmembrane helix</keyword>
<dbReference type="GO" id="GO:0004674">
    <property type="term" value="F:protein serine/threonine kinase activity"/>
    <property type="evidence" value="ECO:0007669"/>
    <property type="project" value="UniProtKB-KW"/>
</dbReference>
<proteinExistence type="predicted"/>
<evidence type="ECO:0000256" key="6">
    <source>
        <dbReference type="ARBA" id="ARBA00022840"/>
    </source>
</evidence>
<dbReference type="SUPFAM" id="SSF56112">
    <property type="entry name" value="Protein kinase-like (PK-like)"/>
    <property type="match status" value="1"/>
</dbReference>
<dbReference type="AlphaFoldDB" id="A0A218W5M1"/>
<evidence type="ECO:0000256" key="1">
    <source>
        <dbReference type="ARBA" id="ARBA00012513"/>
    </source>
</evidence>